<dbReference type="CDD" id="cd15532">
    <property type="entry name" value="PHD2_CHD_II"/>
    <property type="match status" value="1"/>
</dbReference>
<dbReference type="Proteomes" id="UP000652761">
    <property type="component" value="Unassembled WGS sequence"/>
</dbReference>
<evidence type="ECO:0000313" key="10">
    <source>
        <dbReference type="Proteomes" id="UP000652761"/>
    </source>
</evidence>
<evidence type="ECO:0000313" key="9">
    <source>
        <dbReference type="EMBL" id="MQL71187.1"/>
    </source>
</evidence>
<protein>
    <recommendedName>
        <fullName evidence="8">PHD-type domain-containing protein</fullName>
    </recommendedName>
</protein>
<feature type="region of interest" description="Disordered" evidence="7">
    <location>
        <begin position="525"/>
        <end position="549"/>
    </location>
</feature>
<feature type="compositionally biased region" description="Low complexity" evidence="7">
    <location>
        <begin position="466"/>
        <end position="485"/>
    </location>
</feature>
<evidence type="ECO:0000256" key="7">
    <source>
        <dbReference type="SAM" id="MobiDB-lite"/>
    </source>
</evidence>
<dbReference type="PANTHER" id="PTHR46508">
    <property type="entry name" value="PHD FINGER FAMILY PROTEIN"/>
    <property type="match status" value="1"/>
</dbReference>
<dbReference type="InterPro" id="IPR001965">
    <property type="entry name" value="Znf_PHD"/>
</dbReference>
<keyword evidence="10" id="KW-1185">Reference proteome</keyword>
<evidence type="ECO:0000256" key="2">
    <source>
        <dbReference type="ARBA" id="ARBA00022723"/>
    </source>
</evidence>
<keyword evidence="4" id="KW-0862">Zinc</keyword>
<sequence>MVGESRNLEEGFLEEESLVFLYGEELRSFLNDDFEGSNQEGHIFTEVFYGKNAYGTAKGFRKVGMANYASDKNMQSMAVASFNSESPVPTFQPSLKGLYGRDHKGRFKETKVDGSGSSRLHKHSCGQLELGVCNLKSKHGTTSSEGPPNSQRKERGCCLSDFGNEFLFLNSSKYDPKSNMVDLNDIPQPTPYRIVESFSQGIISSCFFPSYCDGGDNPNYSDYDTPSRSNDSNDIIRDMKVDGEGKFTTPLLPGESSASKLRVGNGPNALTMNGECKIFDTDVAGSSMAFVRELPHRLRLHAQNFLLDAGWKIEGRRRKDRCKHYSIFRTPGEGVAISSLIKAWRICGECLVAGESSPSLEENGRQWLEIDGFWCDLADALAYIEREVQHLHSSMSLLHRWRLLDPFVSVVCIDKKISALREGKTVKFVKGRIVDLGSSRYLSLTEKSGPSSRKPAKFPSHSVSRSSHCLHPCKSSSSSTPVSSSMNDAVVEESILSVVKPEVTKTSHNKKLGCKNIPEVHRQVNHYPKEKEKNGSGGLRRKLSFDGEVRSVKNPAKSIGYGSNFDRRVPKKKHPGFLECSKQESTPMGAPSLIRKGLTLSSTASEPNVPLSLSPQISQSDLSEQDLKSTGAASTGIGASDSCKGFRVESQPHEEAASCQQTENLYPKGDTASYGRKKKCGKVTKVVPVFHGSNNAVILCLASNAKVAGKSHSAQKEKDKEGLNGKRLESANAQMSDQFAEVQMVQFLHTQQAVSGDLMNVASEAAVYQDACSSVVRPKHLKKKPANSTEASESGLEHSSAEVPGNKKASKRSRKISDIAATKLLHKNMKHTPPSEKYEGQIVLELDDKLSNNLDFPLLQEVDNILKVGTVPSNLITSENHKVPDGNAIEMLGTVEMSSAVTEVSMAQEKTHETPRARFVKVNRTSKKRKQQVVKPESASINLDTDPDTGECKNDCNKCQMENGISSEAASTSPLQHAKTKKYPTIGSKSKMSVASCQHLLRPQNENFTIEASIPSEGKSPQSQINQRTAKRNICESQKGNCQKRQRKDDIDDDDLLIAVIIKNRDQNSNGTHSSSNAKKPQSKGCRNLKSRKGSCKLLLRTSGKCGVPPISGARTPLGWLLNSGVVPLNAAIQCRSPKNNSILKDGRVAREGILCRCCSKIFSVSAFKCHAGCKLKQTSLNLFLESGKSYTLCQLQAWSDEYKARKDGRQVTEVEEVDQNDDTCGLCGDGGELICCDNCPSTFHQACLHSQVIPEGSWYCPNCTCKICGDAVAAKMPLGSFIMLECSQCERKYHDICLTKMGSSNDRSVSDIWFCGEHCEKGSSGAESLLLATPFIPMMAAVGSVTIRSNEPLIGWQLPLTGSAFKDGPPAPRPKDGSVGSRLGFGRVRNRNRFGFRRFREV</sequence>
<name>A0A843TMA2_COLES</name>
<comment type="subcellular location">
    <subcellularLocation>
        <location evidence="1">Nucleus</location>
    </subcellularLocation>
</comment>
<feature type="region of interest" description="Disordered" evidence="7">
    <location>
        <begin position="444"/>
        <end position="486"/>
    </location>
</feature>
<dbReference type="InterPro" id="IPR011011">
    <property type="entry name" value="Znf_FYVE_PHD"/>
</dbReference>
<feature type="region of interest" description="Disordered" evidence="7">
    <location>
        <begin position="1014"/>
        <end position="1048"/>
    </location>
</feature>
<dbReference type="InterPro" id="IPR032308">
    <property type="entry name" value="TDBD"/>
</dbReference>
<feature type="region of interest" description="Disordered" evidence="7">
    <location>
        <begin position="604"/>
        <end position="638"/>
    </location>
</feature>
<feature type="compositionally biased region" description="Polar residues" evidence="7">
    <location>
        <begin position="1067"/>
        <end position="1080"/>
    </location>
</feature>
<dbReference type="OrthoDB" id="429143at2759"/>
<feature type="region of interest" description="Disordered" evidence="7">
    <location>
        <begin position="779"/>
        <end position="815"/>
    </location>
</feature>
<gene>
    <name evidence="9" type="ORF">Taro_003512</name>
</gene>
<feature type="region of interest" description="Disordered" evidence="7">
    <location>
        <begin position="1067"/>
        <end position="1089"/>
    </location>
</feature>
<keyword evidence="5" id="KW-0539">Nucleus</keyword>
<accession>A0A843TMA2</accession>
<feature type="compositionally biased region" description="Basic residues" evidence="7">
    <location>
        <begin position="923"/>
        <end position="932"/>
    </location>
</feature>
<evidence type="ECO:0000259" key="8">
    <source>
        <dbReference type="PROSITE" id="PS50016"/>
    </source>
</evidence>
<dbReference type="PANTHER" id="PTHR46508:SF2">
    <property type="entry name" value="INCREASED DNA METHYLATION 1"/>
    <property type="match status" value="1"/>
</dbReference>
<comment type="caution">
    <text evidence="9">The sequence shown here is derived from an EMBL/GenBank/DDBJ whole genome shotgun (WGS) entry which is preliminary data.</text>
</comment>
<dbReference type="GO" id="GO:0005634">
    <property type="term" value="C:nucleus"/>
    <property type="evidence" value="ECO:0007669"/>
    <property type="project" value="UniProtKB-SubCell"/>
</dbReference>
<proteinExistence type="predicted"/>
<feature type="region of interest" description="Disordered" evidence="7">
    <location>
        <begin position="923"/>
        <end position="947"/>
    </location>
</feature>
<dbReference type="PROSITE" id="PS50016">
    <property type="entry name" value="ZF_PHD_2"/>
    <property type="match status" value="1"/>
</dbReference>
<dbReference type="GO" id="GO:0008270">
    <property type="term" value="F:zinc ion binding"/>
    <property type="evidence" value="ECO:0007669"/>
    <property type="project" value="UniProtKB-KW"/>
</dbReference>
<keyword evidence="3 6" id="KW-0863">Zinc-finger</keyword>
<feature type="compositionally biased region" description="Basic and acidic residues" evidence="7">
    <location>
        <begin position="525"/>
        <end position="534"/>
    </location>
</feature>
<dbReference type="SUPFAM" id="SSF57903">
    <property type="entry name" value="FYVE/PHD zinc finger"/>
    <property type="match status" value="1"/>
</dbReference>
<dbReference type="Pfam" id="PF16135">
    <property type="entry name" value="TDBD"/>
    <property type="match status" value="1"/>
</dbReference>
<feature type="region of interest" description="Disordered" evidence="7">
    <location>
        <begin position="1366"/>
        <end position="1385"/>
    </location>
</feature>
<evidence type="ECO:0000256" key="3">
    <source>
        <dbReference type="ARBA" id="ARBA00022771"/>
    </source>
</evidence>
<feature type="compositionally biased region" description="Polar residues" evidence="7">
    <location>
        <begin position="1019"/>
        <end position="1028"/>
    </location>
</feature>
<feature type="compositionally biased region" description="Polar residues" evidence="7">
    <location>
        <begin position="604"/>
        <end position="622"/>
    </location>
</feature>
<dbReference type="InterPro" id="IPR013083">
    <property type="entry name" value="Znf_RING/FYVE/PHD"/>
</dbReference>
<dbReference type="Pfam" id="PF00628">
    <property type="entry name" value="PHD"/>
    <property type="match status" value="1"/>
</dbReference>
<evidence type="ECO:0000256" key="6">
    <source>
        <dbReference type="PROSITE-ProRule" id="PRU00146"/>
    </source>
</evidence>
<reference evidence="9" key="1">
    <citation type="submission" date="2017-07" db="EMBL/GenBank/DDBJ databases">
        <title>Taro Niue Genome Assembly and Annotation.</title>
        <authorList>
            <person name="Atibalentja N."/>
            <person name="Keating K."/>
            <person name="Fields C.J."/>
        </authorList>
    </citation>
    <scope>NUCLEOTIDE SEQUENCE</scope>
    <source>
        <strain evidence="9">Niue_2</strain>
        <tissue evidence="9">Leaf</tissue>
    </source>
</reference>
<evidence type="ECO:0000256" key="1">
    <source>
        <dbReference type="ARBA" id="ARBA00004123"/>
    </source>
</evidence>
<dbReference type="SMART" id="SM00249">
    <property type="entry name" value="PHD"/>
    <property type="match status" value="2"/>
</dbReference>
<dbReference type="InterPro" id="IPR019787">
    <property type="entry name" value="Znf_PHD-finger"/>
</dbReference>
<organism evidence="9 10">
    <name type="scientific">Colocasia esculenta</name>
    <name type="common">Wild taro</name>
    <name type="synonym">Arum esculentum</name>
    <dbReference type="NCBI Taxonomy" id="4460"/>
    <lineage>
        <taxon>Eukaryota</taxon>
        <taxon>Viridiplantae</taxon>
        <taxon>Streptophyta</taxon>
        <taxon>Embryophyta</taxon>
        <taxon>Tracheophyta</taxon>
        <taxon>Spermatophyta</taxon>
        <taxon>Magnoliopsida</taxon>
        <taxon>Liliopsida</taxon>
        <taxon>Araceae</taxon>
        <taxon>Aroideae</taxon>
        <taxon>Colocasieae</taxon>
        <taxon>Colocasia</taxon>
    </lineage>
</organism>
<evidence type="ECO:0000256" key="4">
    <source>
        <dbReference type="ARBA" id="ARBA00022833"/>
    </source>
</evidence>
<feature type="domain" description="PHD-type" evidence="8">
    <location>
        <begin position="1222"/>
        <end position="1267"/>
    </location>
</feature>
<dbReference type="Gene3D" id="3.30.40.10">
    <property type="entry name" value="Zinc/RING finger domain, C3HC4 (zinc finger)"/>
    <property type="match status" value="2"/>
</dbReference>
<dbReference type="FunFam" id="3.30.40.10:FF:000465">
    <property type="entry name" value="Increased DNA methylation 1"/>
    <property type="match status" value="1"/>
</dbReference>
<dbReference type="EMBL" id="NMUH01000090">
    <property type="protein sequence ID" value="MQL71187.1"/>
    <property type="molecule type" value="Genomic_DNA"/>
</dbReference>
<keyword evidence="2" id="KW-0479">Metal-binding</keyword>
<evidence type="ECO:0000256" key="5">
    <source>
        <dbReference type="ARBA" id="ARBA00023242"/>
    </source>
</evidence>